<feature type="region of interest" description="Disordered" evidence="2">
    <location>
        <begin position="272"/>
        <end position="414"/>
    </location>
</feature>
<accession>A0ABD2JH60</accession>
<feature type="compositionally biased region" description="Acidic residues" evidence="2">
    <location>
        <begin position="405"/>
        <end position="414"/>
    </location>
</feature>
<dbReference type="EMBL" id="JBICCN010000143">
    <property type="protein sequence ID" value="KAL3089961.1"/>
    <property type="molecule type" value="Genomic_DNA"/>
</dbReference>
<dbReference type="InterPro" id="IPR000504">
    <property type="entry name" value="RRM_dom"/>
</dbReference>
<evidence type="ECO:0000313" key="4">
    <source>
        <dbReference type="EMBL" id="KAL3089961.1"/>
    </source>
</evidence>
<comment type="caution">
    <text evidence="4">The sequence shown here is derived from an EMBL/GenBank/DDBJ whole genome shotgun (WGS) entry which is preliminary data.</text>
</comment>
<sequence length="414" mass="44927">MGPKICLRWNCKMTSNSTDGWGCDNNGWEASANSVSKPCHEFTGNSGPRQFSRNFNGRPGLNRQPVPEMKNFPPPKKMTSNSTDGWGCGNNGWEASANAVAKPCREFAGNSGPRQDFTGNSGPRHELTGNSGPREFSRSFSGRPGFNRQPVPLMNKLPPIPPSTILFVDGIENKNKKLPLLSVEEITKIFWDIANISVLDVTRPKQHMRINHSATVEVGSVADAHKAIDKLNGLTLDSQHTLTVTFCLNGNSRVPKNEQILKFRKFKYGRDQELNHGDEEEHDQEGGEGKAEDSGAKNNSSGNDEAEEFSSCSSGDLPVTRKFSRDEIVDESADESTKPGTEGNNEGGGEKAEDDGSNDAASISDSDGEFSSCSSGDLTGHGSGDEIVDESVADSYEDDGKRDLSEDEDEMPVF</sequence>
<dbReference type="InterPro" id="IPR035979">
    <property type="entry name" value="RBD_domain_sf"/>
</dbReference>
<name>A0ABD2JH60_HETSC</name>
<gene>
    <name evidence="4" type="ORF">niasHS_006413</name>
</gene>
<feature type="compositionally biased region" description="Polar residues" evidence="2">
    <location>
        <begin position="43"/>
        <end position="55"/>
    </location>
</feature>
<dbReference type="Gene3D" id="3.30.70.330">
    <property type="match status" value="1"/>
</dbReference>
<evidence type="ECO:0000313" key="5">
    <source>
        <dbReference type="Proteomes" id="UP001620645"/>
    </source>
</evidence>
<dbReference type="InterPro" id="IPR012677">
    <property type="entry name" value="Nucleotide-bd_a/b_plait_sf"/>
</dbReference>
<feature type="domain" description="RRM" evidence="3">
    <location>
        <begin position="164"/>
        <end position="249"/>
    </location>
</feature>
<dbReference type="PROSITE" id="PS50102">
    <property type="entry name" value="RRM"/>
    <property type="match status" value="1"/>
</dbReference>
<keyword evidence="5" id="KW-1185">Reference proteome</keyword>
<feature type="region of interest" description="Disordered" evidence="2">
    <location>
        <begin position="107"/>
        <end position="155"/>
    </location>
</feature>
<organism evidence="4 5">
    <name type="scientific">Heterodera schachtii</name>
    <name type="common">Sugarbeet cyst nematode worm</name>
    <name type="synonym">Tylenchus schachtii</name>
    <dbReference type="NCBI Taxonomy" id="97005"/>
    <lineage>
        <taxon>Eukaryota</taxon>
        <taxon>Metazoa</taxon>
        <taxon>Ecdysozoa</taxon>
        <taxon>Nematoda</taxon>
        <taxon>Chromadorea</taxon>
        <taxon>Rhabditida</taxon>
        <taxon>Tylenchina</taxon>
        <taxon>Tylenchomorpha</taxon>
        <taxon>Tylenchoidea</taxon>
        <taxon>Heteroderidae</taxon>
        <taxon>Heteroderinae</taxon>
        <taxon>Heterodera</taxon>
    </lineage>
</organism>
<evidence type="ECO:0000256" key="2">
    <source>
        <dbReference type="SAM" id="MobiDB-lite"/>
    </source>
</evidence>
<dbReference type="GO" id="GO:0003723">
    <property type="term" value="F:RNA binding"/>
    <property type="evidence" value="ECO:0007669"/>
    <property type="project" value="UniProtKB-UniRule"/>
</dbReference>
<feature type="compositionally biased region" description="Basic and acidic residues" evidence="2">
    <location>
        <begin position="272"/>
        <end position="295"/>
    </location>
</feature>
<dbReference type="SUPFAM" id="SSF54928">
    <property type="entry name" value="RNA-binding domain, RBD"/>
    <property type="match status" value="1"/>
</dbReference>
<evidence type="ECO:0000256" key="1">
    <source>
        <dbReference type="PROSITE-ProRule" id="PRU00176"/>
    </source>
</evidence>
<feature type="compositionally biased region" description="Low complexity" evidence="2">
    <location>
        <begin position="362"/>
        <end position="377"/>
    </location>
</feature>
<reference evidence="4 5" key="1">
    <citation type="submission" date="2024-10" db="EMBL/GenBank/DDBJ databases">
        <authorList>
            <person name="Kim D."/>
        </authorList>
    </citation>
    <scope>NUCLEOTIDE SEQUENCE [LARGE SCALE GENOMIC DNA]</scope>
    <source>
        <strain evidence="4">Taebaek</strain>
    </source>
</reference>
<dbReference type="Proteomes" id="UP001620645">
    <property type="component" value="Unassembled WGS sequence"/>
</dbReference>
<feature type="region of interest" description="Disordered" evidence="2">
    <location>
        <begin position="43"/>
        <end position="82"/>
    </location>
</feature>
<keyword evidence="1" id="KW-0694">RNA-binding</keyword>
<proteinExistence type="predicted"/>
<feature type="compositionally biased region" description="Acidic residues" evidence="2">
    <location>
        <begin position="386"/>
        <end position="397"/>
    </location>
</feature>
<protein>
    <recommendedName>
        <fullName evidence="3">RRM domain-containing protein</fullName>
    </recommendedName>
</protein>
<dbReference type="AlphaFoldDB" id="A0ABD2JH60"/>
<evidence type="ECO:0000259" key="3">
    <source>
        <dbReference type="PROSITE" id="PS50102"/>
    </source>
</evidence>